<dbReference type="Pfam" id="PF13641">
    <property type="entry name" value="Glyco_tranf_2_3"/>
    <property type="match status" value="1"/>
</dbReference>
<protein>
    <recommendedName>
        <fullName evidence="4">Bacteriophage N4 adsorption protein B</fullName>
    </recommendedName>
</protein>
<dbReference type="AlphaFoldDB" id="A0A1U7JK60"/>
<feature type="transmembrane region" description="Helical" evidence="1">
    <location>
        <begin position="416"/>
        <end position="436"/>
    </location>
</feature>
<sequence>MLPTDILVIVFLVSQVLFLIAAYVFAFSGIDDLIVDALYYGGIAWRSGPWAGLRQQDLERAHPDASCRPLAIMLPAWDEAEIIYPAVSRMIRQLDYPAYDIFIGVYPNDPKTIASARRLEQEHSNVFVAVNPLDGPTCKADCLNTILAAIAQTAATKELTYAGVIMQDAEDVMNAQALRIFNLALLDHDVIQLPVLSLRRSARLFTAGHYMDEFAEFHSKEVLVRQTLTGTVPGAGVGTCYSNRALKIAAAEGDVFSVQTLTEDYDFSMRLHSNNLGHHILWVRSQVAGVETPFAVTQEYFPSRFWASVRQKTRWTVGICFQGWALVGWKGTWLDRYFMWRDRKMIFFSHGIFVGYIAILLYAGLWLYQVLYPFAYRLPPLVELDSPLWSVIWFNVLLFVHRVVQRHIFSGYHYGWRALPLVIPRYFTAILINYLAMVRAIRQWRRHKRTGEPIGWDKTQHEFLDDPRAAKGGAP</sequence>
<feature type="transmembrane region" description="Helical" evidence="1">
    <location>
        <begin position="6"/>
        <end position="26"/>
    </location>
</feature>
<accession>A0A1U7JK60</accession>
<reference evidence="2 3" key="1">
    <citation type="submission" date="2016-03" db="EMBL/GenBank/DDBJ databases">
        <title>Genome sequence of Nesiotobacter sp. nov., a moderately halophilic alphaproteobacterium isolated from the Yellow Sea, China.</title>
        <authorList>
            <person name="Zhang G."/>
            <person name="Zhang R."/>
        </authorList>
    </citation>
    <scope>NUCLEOTIDE SEQUENCE [LARGE SCALE GENOMIC DNA]</scope>
    <source>
        <strain evidence="2 3">WB1-6</strain>
    </source>
</reference>
<evidence type="ECO:0000256" key="1">
    <source>
        <dbReference type="SAM" id="Phobius"/>
    </source>
</evidence>
<name>A0A1U7JK60_9HYPH</name>
<keyword evidence="1" id="KW-1133">Transmembrane helix</keyword>
<dbReference type="Proteomes" id="UP000185783">
    <property type="component" value="Unassembled WGS sequence"/>
</dbReference>
<dbReference type="SUPFAM" id="SSF53448">
    <property type="entry name" value="Nucleotide-diphospho-sugar transferases"/>
    <property type="match status" value="1"/>
</dbReference>
<feature type="transmembrane region" description="Helical" evidence="1">
    <location>
        <begin position="346"/>
        <end position="368"/>
    </location>
</feature>
<dbReference type="RefSeq" id="WP_028481599.1">
    <property type="nucleotide sequence ID" value="NZ_LVVZ01000007.1"/>
</dbReference>
<organism evidence="2 3">
    <name type="scientific">Pseudovibrio exalbescens</name>
    <dbReference type="NCBI Taxonomy" id="197461"/>
    <lineage>
        <taxon>Bacteria</taxon>
        <taxon>Pseudomonadati</taxon>
        <taxon>Pseudomonadota</taxon>
        <taxon>Alphaproteobacteria</taxon>
        <taxon>Hyphomicrobiales</taxon>
        <taxon>Stappiaceae</taxon>
        <taxon>Pseudovibrio</taxon>
    </lineage>
</organism>
<evidence type="ECO:0000313" key="2">
    <source>
        <dbReference type="EMBL" id="OKL45109.1"/>
    </source>
</evidence>
<keyword evidence="1" id="KW-0472">Membrane</keyword>
<dbReference type="EMBL" id="LVVZ01000007">
    <property type="protein sequence ID" value="OKL45109.1"/>
    <property type="molecule type" value="Genomic_DNA"/>
</dbReference>
<keyword evidence="3" id="KW-1185">Reference proteome</keyword>
<dbReference type="InterPro" id="IPR029044">
    <property type="entry name" value="Nucleotide-diphossugar_trans"/>
</dbReference>
<proteinExistence type="predicted"/>
<evidence type="ECO:0000313" key="3">
    <source>
        <dbReference type="Proteomes" id="UP000185783"/>
    </source>
</evidence>
<dbReference type="STRING" id="197461.A3843_04980"/>
<dbReference type="Gene3D" id="3.90.550.10">
    <property type="entry name" value="Spore Coat Polysaccharide Biosynthesis Protein SpsA, Chain A"/>
    <property type="match status" value="1"/>
</dbReference>
<comment type="caution">
    <text evidence="2">The sequence shown here is derived from an EMBL/GenBank/DDBJ whole genome shotgun (WGS) entry which is preliminary data.</text>
</comment>
<gene>
    <name evidence="2" type="ORF">A3843_04980</name>
</gene>
<evidence type="ECO:0008006" key="4">
    <source>
        <dbReference type="Google" id="ProtNLM"/>
    </source>
</evidence>
<keyword evidence="1" id="KW-0812">Transmembrane</keyword>